<evidence type="ECO:0000313" key="2">
    <source>
        <dbReference type="EMBL" id="GBP43869.1"/>
    </source>
</evidence>
<keyword evidence="3" id="KW-1185">Reference proteome</keyword>
<dbReference type="Proteomes" id="UP000299102">
    <property type="component" value="Unassembled WGS sequence"/>
</dbReference>
<reference evidence="2 3" key="1">
    <citation type="journal article" date="2019" name="Commun. Biol.">
        <title>The bagworm genome reveals a unique fibroin gene that provides high tensile strength.</title>
        <authorList>
            <person name="Kono N."/>
            <person name="Nakamura H."/>
            <person name="Ohtoshi R."/>
            <person name="Tomita M."/>
            <person name="Numata K."/>
            <person name="Arakawa K."/>
        </authorList>
    </citation>
    <scope>NUCLEOTIDE SEQUENCE [LARGE SCALE GENOMIC DNA]</scope>
</reference>
<dbReference type="EMBL" id="BGZK01000443">
    <property type="protein sequence ID" value="GBP43869.1"/>
    <property type="molecule type" value="Genomic_DNA"/>
</dbReference>
<feature type="compositionally biased region" description="Basic and acidic residues" evidence="1">
    <location>
        <begin position="67"/>
        <end position="76"/>
    </location>
</feature>
<feature type="compositionally biased region" description="Basic residues" evidence="1">
    <location>
        <begin position="32"/>
        <end position="45"/>
    </location>
</feature>
<feature type="region of interest" description="Disordered" evidence="1">
    <location>
        <begin position="1"/>
        <end position="149"/>
    </location>
</feature>
<evidence type="ECO:0000256" key="1">
    <source>
        <dbReference type="SAM" id="MobiDB-lite"/>
    </source>
</evidence>
<organism evidence="2 3">
    <name type="scientific">Eumeta variegata</name>
    <name type="common">Bagworm moth</name>
    <name type="synonym">Eumeta japonica</name>
    <dbReference type="NCBI Taxonomy" id="151549"/>
    <lineage>
        <taxon>Eukaryota</taxon>
        <taxon>Metazoa</taxon>
        <taxon>Ecdysozoa</taxon>
        <taxon>Arthropoda</taxon>
        <taxon>Hexapoda</taxon>
        <taxon>Insecta</taxon>
        <taxon>Pterygota</taxon>
        <taxon>Neoptera</taxon>
        <taxon>Endopterygota</taxon>
        <taxon>Lepidoptera</taxon>
        <taxon>Glossata</taxon>
        <taxon>Ditrysia</taxon>
        <taxon>Tineoidea</taxon>
        <taxon>Psychidae</taxon>
        <taxon>Oiketicinae</taxon>
        <taxon>Eumeta</taxon>
    </lineage>
</organism>
<name>A0A4C1W038_EUMVA</name>
<proteinExistence type="predicted"/>
<comment type="caution">
    <text evidence="2">The sequence shown here is derived from an EMBL/GenBank/DDBJ whole genome shotgun (WGS) entry which is preliminary data.</text>
</comment>
<gene>
    <name evidence="2" type="ORF">EVAR_82301_1</name>
</gene>
<protein>
    <submittedName>
        <fullName evidence="2">Uncharacterized protein</fullName>
    </submittedName>
</protein>
<accession>A0A4C1W038</accession>
<evidence type="ECO:0000313" key="3">
    <source>
        <dbReference type="Proteomes" id="UP000299102"/>
    </source>
</evidence>
<sequence>MLSKSLVKSPKSRSRPADGGGSDTSSSERSPAARRRGRRGRRPRRVGPNFGRDALIIALGRPRPPKVRSENKKDAPRPPLTAARRGAGRGAGGGGRDGRAGIIVSSEKRQRESRILSNNHWPGAAGGRPAHRPAPTSAAPIKPYSTFGE</sequence>
<dbReference type="AlphaFoldDB" id="A0A4C1W038"/>